<keyword evidence="1" id="KW-1133">Transmembrane helix</keyword>
<proteinExistence type="predicted"/>
<reference evidence="3" key="2">
    <citation type="submission" date="2008-04" db="EMBL/GenBank/DDBJ databases">
        <title>Draft genome sequence of Providencia stuartii(ATCC 25827).</title>
        <authorList>
            <person name="Sudarsanam P."/>
            <person name="Ley R."/>
            <person name="Guruge J."/>
            <person name="Turnbaugh P.J."/>
            <person name="Mahowald M."/>
            <person name="Liep D."/>
            <person name="Gordon J."/>
        </authorList>
    </citation>
    <scope>NUCLEOTIDE SEQUENCE [LARGE SCALE GENOMIC DNA]</scope>
    <source>
        <strain evidence="3">ATCC 25827</strain>
    </source>
</reference>
<gene>
    <name evidence="2" type="ORF">PROSTU_01041</name>
</gene>
<dbReference type="EMBL" id="ABJD02000085">
    <property type="protein sequence ID" value="EDU61060.1"/>
    <property type="molecule type" value="Genomic_DNA"/>
</dbReference>
<keyword evidence="1" id="KW-0812">Transmembrane</keyword>
<reference evidence="3" key="1">
    <citation type="submission" date="2008-04" db="EMBL/GenBank/DDBJ databases">
        <title>Draft genome sequence of Providencia stuartii (ATCC 25827).</title>
        <authorList>
            <person name="Sudarsanam P."/>
            <person name="Ley R."/>
            <person name="Guruge J."/>
            <person name="Turnbaugh P.J."/>
            <person name="Mahowald M."/>
            <person name="Liep D."/>
            <person name="Gordon J."/>
        </authorList>
    </citation>
    <scope>NUCLEOTIDE SEQUENCE [LARGE SCALE GENOMIC DNA]</scope>
    <source>
        <strain evidence="3">ATCC 25827</strain>
    </source>
</reference>
<dbReference type="Proteomes" id="UP000004506">
    <property type="component" value="Unassembled WGS sequence"/>
</dbReference>
<evidence type="ECO:0000313" key="2">
    <source>
        <dbReference type="EMBL" id="EDU61060.1"/>
    </source>
</evidence>
<protein>
    <submittedName>
        <fullName evidence="2">Uncharacterized protein</fullName>
    </submittedName>
</protein>
<evidence type="ECO:0000256" key="1">
    <source>
        <dbReference type="SAM" id="Phobius"/>
    </source>
</evidence>
<dbReference type="AlphaFoldDB" id="A0AA86YNC1"/>
<comment type="caution">
    <text evidence="2">The sequence shown here is derived from an EMBL/GenBank/DDBJ whole genome shotgun (WGS) entry which is preliminary data.</text>
</comment>
<sequence>MLRSLSSKNDFFGGLFFIYRIGCIMLFVPAVCITVIWAFVELKAKYL</sequence>
<organism evidence="2 3">
    <name type="scientific">Providencia stuartii ATCC 25827</name>
    <dbReference type="NCBI Taxonomy" id="471874"/>
    <lineage>
        <taxon>Bacteria</taxon>
        <taxon>Pseudomonadati</taxon>
        <taxon>Pseudomonadota</taxon>
        <taxon>Gammaproteobacteria</taxon>
        <taxon>Enterobacterales</taxon>
        <taxon>Morganellaceae</taxon>
        <taxon>Providencia</taxon>
    </lineage>
</organism>
<name>A0AA86YNC1_PROST</name>
<accession>A0AA86YNC1</accession>
<feature type="transmembrane region" description="Helical" evidence="1">
    <location>
        <begin position="12"/>
        <end position="40"/>
    </location>
</feature>
<reference evidence="2 3" key="3">
    <citation type="submission" date="2008-05" db="EMBL/GenBank/DDBJ databases">
        <authorList>
            <person name="Fulton L."/>
            <person name="Clifton S."/>
            <person name="Fulton B."/>
            <person name="Xu J."/>
            <person name="Minx P."/>
            <person name="Pepin K.H."/>
            <person name="Johnson M."/>
            <person name="Thiruvilangam P."/>
            <person name="Bhonagiri V."/>
            <person name="Nash W.E."/>
            <person name="Mardis E.R."/>
            <person name="Wilson R.K."/>
        </authorList>
    </citation>
    <scope>NUCLEOTIDE SEQUENCE [LARGE SCALE GENOMIC DNA]</scope>
    <source>
        <strain evidence="2 3">ATCC 25827</strain>
    </source>
</reference>
<keyword evidence="1" id="KW-0472">Membrane</keyword>
<evidence type="ECO:0000313" key="3">
    <source>
        <dbReference type="Proteomes" id="UP000004506"/>
    </source>
</evidence>